<evidence type="ECO:0000313" key="3">
    <source>
        <dbReference type="Proteomes" id="UP000179136"/>
    </source>
</evidence>
<dbReference type="InterPro" id="IPR043964">
    <property type="entry name" value="P-loop_TraG"/>
</dbReference>
<dbReference type="PANTHER" id="PTHR30121:SF6">
    <property type="entry name" value="SLR6007 PROTEIN"/>
    <property type="match status" value="1"/>
</dbReference>
<dbReference type="InterPro" id="IPR027417">
    <property type="entry name" value="P-loop_NTPase"/>
</dbReference>
<dbReference type="Gene3D" id="1.10.8.730">
    <property type="match status" value="1"/>
</dbReference>
<dbReference type="STRING" id="1798561.A3B87_00300"/>
<evidence type="ECO:0000259" key="1">
    <source>
        <dbReference type="Pfam" id="PF19044"/>
    </source>
</evidence>
<dbReference type="NCBIfam" id="NF045971">
    <property type="entry name" value="conju_CD1110"/>
    <property type="match status" value="1"/>
</dbReference>
<reference evidence="2 3" key="1">
    <citation type="journal article" date="2016" name="Nat. Commun.">
        <title>Thousands of microbial genomes shed light on interconnected biogeochemical processes in an aquifer system.</title>
        <authorList>
            <person name="Anantharaman K."/>
            <person name="Brown C.T."/>
            <person name="Hug L.A."/>
            <person name="Sharon I."/>
            <person name="Castelle C.J."/>
            <person name="Probst A.J."/>
            <person name="Thomas B.C."/>
            <person name="Singh A."/>
            <person name="Wilkins M.J."/>
            <person name="Karaoz U."/>
            <person name="Brodie E.L."/>
            <person name="Williams K.H."/>
            <person name="Hubbard S.S."/>
            <person name="Banfield J.F."/>
        </authorList>
    </citation>
    <scope>NUCLEOTIDE SEQUENCE [LARGE SCALE GENOMIC DNA]</scope>
</reference>
<dbReference type="Pfam" id="PF19044">
    <property type="entry name" value="P-loop_TraG"/>
    <property type="match status" value="2"/>
</dbReference>
<feature type="domain" description="TraG P-loop" evidence="1">
    <location>
        <begin position="259"/>
        <end position="349"/>
    </location>
</feature>
<dbReference type="EMBL" id="MFMW01000021">
    <property type="protein sequence ID" value="OGG87137.1"/>
    <property type="molecule type" value="Genomic_DNA"/>
</dbReference>
<dbReference type="InterPro" id="IPR051162">
    <property type="entry name" value="T4SS_component"/>
</dbReference>
<proteinExistence type="predicted"/>
<dbReference type="Proteomes" id="UP000179136">
    <property type="component" value="Unassembled WGS sequence"/>
</dbReference>
<feature type="domain" description="TraG P-loop" evidence="1">
    <location>
        <begin position="418"/>
        <end position="563"/>
    </location>
</feature>
<dbReference type="CDD" id="cd01127">
    <property type="entry name" value="TrwB_TraG_TraD_VirD4"/>
    <property type="match status" value="1"/>
</dbReference>
<protein>
    <submittedName>
        <fullName evidence="2">Conjugal transfer protein TraC</fullName>
    </submittedName>
</protein>
<comment type="caution">
    <text evidence="2">The sequence shown here is derived from an EMBL/GenBank/DDBJ whole genome shotgun (WGS) entry which is preliminary data.</text>
</comment>
<dbReference type="SUPFAM" id="SSF52540">
    <property type="entry name" value="P-loop containing nucleoside triphosphate hydrolases"/>
    <property type="match status" value="1"/>
</dbReference>
<gene>
    <name evidence="2" type="ORF">A3B87_00300</name>
</gene>
<name>A0A1F6FMP7_9BACT</name>
<sequence length="619" mass="69587">MSRETQAKTAEGDFVDEQAQIEQEKEALEAERVYREGITNLRDLIAPSAMRVDSSYLELNDKFAATLFVTTYPRYISVGWFEPVIDSSLTMDIAMYFYPIPSGIVLKQLKKKIGNIGAQIMTDREKGAPRDPLQETAFQDIEKLRDDLTQGIEHFFQFGLYVTVYANTRKELAEAIEGLETTIGSKLVYTRRSIWQSEQGFNSTLPLARDDIKVYANLNTSPIASTFPFVSSELSSDEGVLYGINRHNNSLILFDRFSLQNANTVVFATSGAGKSYAIKLEVLRSMMMGTDVIIIDPEREYQYLSEAVGGTYINISLNSESKINPFDLPKKSDDENRTGDIIRSAVITLKGLVRLMIGEVNHEEDSLLDKALLQTYAKNDVTAEADLSQITPPTISDLQEILNGMEGGNEMAQKLEKYTSGTFAGLLDNRTNININNQLVVFSVRDLEDELRPIAIYTIVNFIWNIVRSEMKKRILVVDEGWWLMQYEDSAKFIYALAKRCRKYYLGLTTITQDVNDFLGSPYGKAIVTNSAMQLLLRQSTAAIDVVAQTFMLTQGERYLLLEAGVGEGIFFAGSKHVAIKVVASYTEDQIITTDPRQLLEIQEAKEEFNRQQEGEGSS</sequence>
<accession>A0A1F6FMP7</accession>
<dbReference type="Gene3D" id="3.40.50.300">
    <property type="entry name" value="P-loop containing nucleotide triphosphate hydrolases"/>
    <property type="match status" value="1"/>
</dbReference>
<dbReference type="AlphaFoldDB" id="A0A1F6FMP7"/>
<evidence type="ECO:0000313" key="2">
    <source>
        <dbReference type="EMBL" id="OGG87137.1"/>
    </source>
</evidence>
<organism evidence="2 3">
    <name type="scientific">Candidatus Kuenenbacteria bacterium RIFCSPHIGHO2_02_FULL_39_13</name>
    <dbReference type="NCBI Taxonomy" id="1798561"/>
    <lineage>
        <taxon>Bacteria</taxon>
        <taxon>Candidatus Kueneniibacteriota</taxon>
    </lineage>
</organism>
<dbReference type="PANTHER" id="PTHR30121">
    <property type="entry name" value="UNCHARACTERIZED PROTEIN YJGR-RELATED"/>
    <property type="match status" value="1"/>
</dbReference>